<evidence type="ECO:0008006" key="4">
    <source>
        <dbReference type="Google" id="ProtNLM"/>
    </source>
</evidence>
<feature type="chain" id="PRO_5019730064" description="Lipoprotein" evidence="1">
    <location>
        <begin position="28"/>
        <end position="247"/>
    </location>
</feature>
<reference evidence="2 3" key="1">
    <citation type="submission" date="2018-10" db="EMBL/GenBank/DDBJ databases">
        <title>Comparative analysis of microorganisms from saline springs in Andes Mountain Range, Colombia.</title>
        <authorList>
            <person name="Rubin E."/>
        </authorList>
    </citation>
    <scope>NUCLEOTIDE SEQUENCE [LARGE SCALE GENOMIC DNA]</scope>
    <source>
        <strain evidence="2 3">USBA GBX 843</strain>
    </source>
</reference>
<evidence type="ECO:0000313" key="3">
    <source>
        <dbReference type="Proteomes" id="UP000274786"/>
    </source>
</evidence>
<dbReference type="AlphaFoldDB" id="A0A498CHJ7"/>
<feature type="signal peptide" evidence="1">
    <location>
        <begin position="1"/>
        <end position="27"/>
    </location>
</feature>
<name>A0A498CHJ7_9GAMM</name>
<evidence type="ECO:0000256" key="1">
    <source>
        <dbReference type="SAM" id="SignalP"/>
    </source>
</evidence>
<comment type="caution">
    <text evidence="2">The sequence shown here is derived from an EMBL/GenBank/DDBJ whole genome shotgun (WGS) entry which is preliminary data.</text>
</comment>
<proteinExistence type="predicted"/>
<dbReference type="EMBL" id="RCDC01000004">
    <property type="protein sequence ID" value="RLK57548.1"/>
    <property type="molecule type" value="Genomic_DNA"/>
</dbReference>
<dbReference type="Proteomes" id="UP000274786">
    <property type="component" value="Unassembled WGS sequence"/>
</dbReference>
<dbReference type="RefSeq" id="WP_121040365.1">
    <property type="nucleotide sequence ID" value="NZ_RCDC01000004.1"/>
</dbReference>
<sequence>MDDTYFLARRRLLLAALAGAALLPSCARGNAVEGEPAVPMLEPERAGMAPYLFLTVSSATRSVEELAHLVQSTLLPALAPADILHAYGPVAGAIQLWMALEPHMLDHYGVSVDAALSLLAGAVDGTVGPVPGRNTLDAWAIQRTHTREEVNLNEVTLSLSDERHAPLFALGSSHYALAPPPWSSQACYSFMLEPRRRVVAPFEQHCQALLDAAADVIPDDLQIQMGRLGDFMKAVPTLYVSVKDENS</sequence>
<protein>
    <recommendedName>
        <fullName evidence="4">Lipoprotein</fullName>
    </recommendedName>
</protein>
<organism evidence="2 3">
    <name type="scientific">Stenotrophomonas rhizophila</name>
    <dbReference type="NCBI Taxonomy" id="216778"/>
    <lineage>
        <taxon>Bacteria</taxon>
        <taxon>Pseudomonadati</taxon>
        <taxon>Pseudomonadota</taxon>
        <taxon>Gammaproteobacteria</taxon>
        <taxon>Lysobacterales</taxon>
        <taxon>Lysobacteraceae</taxon>
        <taxon>Stenotrophomonas</taxon>
    </lineage>
</organism>
<evidence type="ECO:0000313" key="2">
    <source>
        <dbReference type="EMBL" id="RLK57548.1"/>
    </source>
</evidence>
<accession>A0A498CHJ7</accession>
<keyword evidence="1" id="KW-0732">Signal</keyword>
<gene>
    <name evidence="2" type="ORF">BCL79_1955</name>
</gene>